<sequence length="223" mass="24460">MLLSTSPAALAIVHLWTLAQLLQCTRAAPIIALDDANSVRIFPRYVASWIQGQIRQVPGPTASTYPTDDEARAAFDSVRCHSGRPFVFYTETMQDAGAPLAEKFARTIDGVYIEDCFPNYVVCSSSAESEPSWCPNFLDRASGIYSDNAGSVIYLVTASMEGVQRSNTTWARVEAPTLVEHDHASVIYVNSSDFSHNHPMPLLVPTTALPLPLHDTNDLKRTT</sequence>
<keyword evidence="3" id="KW-1185">Reference proteome</keyword>
<accession>A0A1V8SWY4</accession>
<dbReference type="InParanoid" id="A0A1V8SWY4"/>
<evidence type="ECO:0000313" key="3">
    <source>
        <dbReference type="Proteomes" id="UP000192596"/>
    </source>
</evidence>
<gene>
    <name evidence="2" type="ORF">B0A48_10234</name>
</gene>
<reference evidence="3" key="1">
    <citation type="submission" date="2017-03" db="EMBL/GenBank/DDBJ databases">
        <title>Genomes of endolithic fungi from Antarctica.</title>
        <authorList>
            <person name="Coleine C."/>
            <person name="Masonjones S."/>
            <person name="Stajich J.E."/>
        </authorList>
    </citation>
    <scope>NUCLEOTIDE SEQUENCE [LARGE SCALE GENOMIC DNA]</scope>
    <source>
        <strain evidence="3">CCFEE 5527</strain>
    </source>
</reference>
<feature type="signal peptide" evidence="1">
    <location>
        <begin position="1"/>
        <end position="27"/>
    </location>
</feature>
<comment type="caution">
    <text evidence="2">The sequence shown here is derived from an EMBL/GenBank/DDBJ whole genome shotgun (WGS) entry which is preliminary data.</text>
</comment>
<keyword evidence="1" id="KW-0732">Signal</keyword>
<name>A0A1V8SWY4_9PEZI</name>
<dbReference type="EMBL" id="NAJO01000024">
    <property type="protein sequence ID" value="OQO03570.1"/>
    <property type="molecule type" value="Genomic_DNA"/>
</dbReference>
<evidence type="ECO:0000256" key="1">
    <source>
        <dbReference type="SAM" id="SignalP"/>
    </source>
</evidence>
<dbReference type="AlphaFoldDB" id="A0A1V8SWY4"/>
<evidence type="ECO:0000313" key="2">
    <source>
        <dbReference type="EMBL" id="OQO03570.1"/>
    </source>
</evidence>
<feature type="chain" id="PRO_5012008911" description="1,3-beta-glucanosyltransferase" evidence="1">
    <location>
        <begin position="28"/>
        <end position="223"/>
    </location>
</feature>
<organism evidence="2 3">
    <name type="scientific">Cryoendolithus antarcticus</name>
    <dbReference type="NCBI Taxonomy" id="1507870"/>
    <lineage>
        <taxon>Eukaryota</taxon>
        <taxon>Fungi</taxon>
        <taxon>Dikarya</taxon>
        <taxon>Ascomycota</taxon>
        <taxon>Pezizomycotina</taxon>
        <taxon>Dothideomycetes</taxon>
        <taxon>Dothideomycetidae</taxon>
        <taxon>Cladosporiales</taxon>
        <taxon>Cladosporiaceae</taxon>
        <taxon>Cryoendolithus</taxon>
    </lineage>
</organism>
<protein>
    <recommendedName>
        <fullName evidence="4">1,3-beta-glucanosyltransferase</fullName>
    </recommendedName>
</protein>
<dbReference type="OrthoDB" id="2119228at2759"/>
<proteinExistence type="predicted"/>
<evidence type="ECO:0008006" key="4">
    <source>
        <dbReference type="Google" id="ProtNLM"/>
    </source>
</evidence>
<dbReference type="Proteomes" id="UP000192596">
    <property type="component" value="Unassembled WGS sequence"/>
</dbReference>